<dbReference type="Proteomes" id="UP000187203">
    <property type="component" value="Unassembled WGS sequence"/>
</dbReference>
<keyword evidence="2" id="KW-1185">Reference proteome</keyword>
<dbReference type="InterPro" id="IPR032675">
    <property type="entry name" value="LRR_dom_sf"/>
</dbReference>
<reference evidence="2" key="1">
    <citation type="submission" date="2013-09" db="EMBL/GenBank/DDBJ databases">
        <title>Corchorus olitorius genome sequencing.</title>
        <authorList>
            <person name="Alam M."/>
            <person name="Haque M.S."/>
            <person name="Islam M.S."/>
            <person name="Emdad E.M."/>
            <person name="Islam M.M."/>
            <person name="Ahmed B."/>
            <person name="Halim A."/>
            <person name="Hossen Q.M.M."/>
            <person name="Hossain M.Z."/>
            <person name="Ahmed R."/>
            <person name="Khan M.M."/>
            <person name="Islam R."/>
            <person name="Rashid M.M."/>
            <person name="Khan S.A."/>
            <person name="Rahman M.S."/>
            <person name="Alam M."/>
            <person name="Yahiya A.S."/>
            <person name="Khan M.S."/>
            <person name="Azam M.S."/>
            <person name="Haque T."/>
            <person name="Lashkar M.Z.H."/>
            <person name="Akhand A.I."/>
            <person name="Morshed G."/>
            <person name="Roy S."/>
            <person name="Uddin K.S."/>
            <person name="Rabeya T."/>
            <person name="Hossain A.S."/>
            <person name="Chowdhury A."/>
            <person name="Snigdha A.R."/>
            <person name="Mortoza M.S."/>
            <person name="Matin S.A."/>
            <person name="Hoque S.M.E."/>
            <person name="Islam M.K."/>
            <person name="Roy D.K."/>
            <person name="Haider R."/>
            <person name="Moosa M.M."/>
            <person name="Elias S.M."/>
            <person name="Hasan A.M."/>
            <person name="Jahan S."/>
            <person name="Shafiuddin M."/>
            <person name="Mahmood N."/>
            <person name="Shommy N.S."/>
        </authorList>
    </citation>
    <scope>NUCLEOTIDE SEQUENCE [LARGE SCALE GENOMIC DNA]</scope>
    <source>
        <strain evidence="2">cv. O-4</strain>
    </source>
</reference>
<evidence type="ECO:0000313" key="2">
    <source>
        <dbReference type="Proteomes" id="UP000187203"/>
    </source>
</evidence>
<dbReference type="InterPro" id="IPR001611">
    <property type="entry name" value="Leu-rich_rpt"/>
</dbReference>
<accession>A0A1R3HDH5</accession>
<dbReference type="OrthoDB" id="2095648at2759"/>
<dbReference type="AlphaFoldDB" id="A0A1R3HDH5"/>
<dbReference type="InterPro" id="IPR006553">
    <property type="entry name" value="Leu-rich_rpt_Cys-con_subtyp"/>
</dbReference>
<dbReference type="EMBL" id="AWUE01020398">
    <property type="protein sequence ID" value="OMO68313.1"/>
    <property type="molecule type" value="Genomic_DNA"/>
</dbReference>
<evidence type="ECO:0000313" key="1">
    <source>
        <dbReference type="EMBL" id="OMO68313.1"/>
    </source>
</evidence>
<proteinExistence type="predicted"/>
<dbReference type="STRING" id="93759.A0A1R3HDH5"/>
<gene>
    <name evidence="1" type="ORF">COLO4_29772</name>
</gene>
<dbReference type="SMART" id="SM00367">
    <property type="entry name" value="LRR_CC"/>
    <property type="match status" value="3"/>
</dbReference>
<protein>
    <submittedName>
        <fullName evidence="1">Leucine-rich repeat, cysteine-containing subtype</fullName>
    </submittedName>
</protein>
<dbReference type="SUPFAM" id="SSF52047">
    <property type="entry name" value="RNI-like"/>
    <property type="match status" value="1"/>
</dbReference>
<dbReference type="PANTHER" id="PTHR38926:SF2">
    <property type="entry name" value="F-BOX_LRR-REPEAT PROTEIN 21-RELATED"/>
    <property type="match status" value="1"/>
</dbReference>
<organism evidence="1 2">
    <name type="scientific">Corchorus olitorius</name>
    <dbReference type="NCBI Taxonomy" id="93759"/>
    <lineage>
        <taxon>Eukaryota</taxon>
        <taxon>Viridiplantae</taxon>
        <taxon>Streptophyta</taxon>
        <taxon>Embryophyta</taxon>
        <taxon>Tracheophyta</taxon>
        <taxon>Spermatophyta</taxon>
        <taxon>Magnoliopsida</taxon>
        <taxon>eudicotyledons</taxon>
        <taxon>Gunneridae</taxon>
        <taxon>Pentapetalae</taxon>
        <taxon>rosids</taxon>
        <taxon>malvids</taxon>
        <taxon>Malvales</taxon>
        <taxon>Malvaceae</taxon>
        <taxon>Grewioideae</taxon>
        <taxon>Apeibeae</taxon>
        <taxon>Corchorus</taxon>
    </lineage>
</organism>
<comment type="caution">
    <text evidence="1">The sequence shown here is derived from an EMBL/GenBank/DDBJ whole genome shotgun (WGS) entry which is preliminary data.</text>
</comment>
<sequence>MSCSCNFQGIIVKVVYSKYSGRASQLRCLQLACCYAISDEGLSEVASKLPLLEELEIYVGNTGKHAIEAVGSCCPLLKTLKYNQEGIRNTSFRYDKEALAIAQNMPGLHHLQLIGNHLTNHGLQAILDGCPHLESLDLRECFHVNLEGDLGKRCAQ</sequence>
<dbReference type="PANTHER" id="PTHR38926">
    <property type="entry name" value="F-BOX DOMAIN CONTAINING PROTEIN, EXPRESSED"/>
    <property type="match status" value="1"/>
</dbReference>
<name>A0A1R3HDH5_9ROSI</name>
<dbReference type="Gene3D" id="3.80.10.10">
    <property type="entry name" value="Ribonuclease Inhibitor"/>
    <property type="match status" value="1"/>
</dbReference>
<dbReference type="Pfam" id="PF13516">
    <property type="entry name" value="LRR_6"/>
    <property type="match status" value="1"/>
</dbReference>